<keyword evidence="6" id="KW-0443">Lipid metabolism</keyword>
<evidence type="ECO:0000259" key="8">
    <source>
        <dbReference type="PROSITE" id="PS50035"/>
    </source>
</evidence>
<dbReference type="AlphaFoldDB" id="A0A5B8U4Q5"/>
<feature type="domain" description="PLD phosphodiesterase" evidence="8">
    <location>
        <begin position="324"/>
        <end position="350"/>
    </location>
</feature>
<dbReference type="GO" id="GO:0016891">
    <property type="term" value="F:RNA endonuclease activity producing 5'-phosphomonoesters, hydrolytic mechanism"/>
    <property type="evidence" value="ECO:0007669"/>
    <property type="project" value="TreeGrafter"/>
</dbReference>
<organism evidence="9 10">
    <name type="scientific">Baekduia soli</name>
    <dbReference type="NCBI Taxonomy" id="496014"/>
    <lineage>
        <taxon>Bacteria</taxon>
        <taxon>Bacillati</taxon>
        <taxon>Actinomycetota</taxon>
        <taxon>Thermoleophilia</taxon>
        <taxon>Solirubrobacterales</taxon>
        <taxon>Baekduiaceae</taxon>
        <taxon>Baekduia</taxon>
    </lineage>
</organism>
<proteinExistence type="inferred from homology"/>
<dbReference type="OrthoDB" id="9765044at2"/>
<feature type="region of interest" description="Disordered" evidence="7">
    <location>
        <begin position="1"/>
        <end position="40"/>
    </location>
</feature>
<evidence type="ECO:0000256" key="1">
    <source>
        <dbReference type="ARBA" id="ARBA00000798"/>
    </source>
</evidence>
<keyword evidence="4" id="KW-0378">Hydrolase</keyword>
<name>A0A5B8U4Q5_9ACTN</name>
<dbReference type="InterPro" id="IPR025202">
    <property type="entry name" value="PLD-like_dom"/>
</dbReference>
<dbReference type="KEGG" id="bsol:FSW04_08620"/>
<evidence type="ECO:0000256" key="4">
    <source>
        <dbReference type="ARBA" id="ARBA00022801"/>
    </source>
</evidence>
<dbReference type="Proteomes" id="UP000321805">
    <property type="component" value="Chromosome"/>
</dbReference>
<evidence type="ECO:0000256" key="7">
    <source>
        <dbReference type="SAM" id="MobiDB-lite"/>
    </source>
</evidence>
<evidence type="ECO:0000256" key="6">
    <source>
        <dbReference type="ARBA" id="ARBA00023098"/>
    </source>
</evidence>
<evidence type="ECO:0000313" key="10">
    <source>
        <dbReference type="Proteomes" id="UP000321805"/>
    </source>
</evidence>
<keyword evidence="5" id="KW-0442">Lipid degradation</keyword>
<dbReference type="SMART" id="SM00155">
    <property type="entry name" value="PLDc"/>
    <property type="match status" value="2"/>
</dbReference>
<dbReference type="EC" id="3.1.4.4" evidence="3"/>
<accession>A0A5B8U4Q5</accession>
<dbReference type="EMBL" id="CP042430">
    <property type="protein sequence ID" value="QEC47632.1"/>
    <property type="molecule type" value="Genomic_DNA"/>
</dbReference>
<comment type="similarity">
    <text evidence="2">Belongs to the phospholipase D family.</text>
</comment>
<gene>
    <name evidence="9" type="ORF">FSW04_08620</name>
</gene>
<dbReference type="InterPro" id="IPR001736">
    <property type="entry name" value="PLipase_D/transphosphatidylase"/>
</dbReference>
<dbReference type="GO" id="GO:0004630">
    <property type="term" value="F:phospholipase D activity"/>
    <property type="evidence" value="ECO:0007669"/>
    <property type="project" value="UniProtKB-EC"/>
</dbReference>
<comment type="catalytic activity">
    <reaction evidence="1">
        <text>a 1,2-diacyl-sn-glycero-3-phosphocholine + H2O = a 1,2-diacyl-sn-glycero-3-phosphate + choline + H(+)</text>
        <dbReference type="Rhea" id="RHEA:14445"/>
        <dbReference type="ChEBI" id="CHEBI:15354"/>
        <dbReference type="ChEBI" id="CHEBI:15377"/>
        <dbReference type="ChEBI" id="CHEBI:15378"/>
        <dbReference type="ChEBI" id="CHEBI:57643"/>
        <dbReference type="ChEBI" id="CHEBI:58608"/>
        <dbReference type="EC" id="3.1.4.4"/>
    </reaction>
</comment>
<evidence type="ECO:0000256" key="3">
    <source>
        <dbReference type="ARBA" id="ARBA00012027"/>
    </source>
</evidence>
<keyword evidence="10" id="KW-1185">Reference proteome</keyword>
<protein>
    <recommendedName>
        <fullName evidence="3">phospholipase D</fullName>
        <ecNumber evidence="3">3.1.4.4</ecNumber>
    </recommendedName>
</protein>
<feature type="domain" description="PLD phosphodiesterase" evidence="8">
    <location>
        <begin position="140"/>
        <end position="167"/>
    </location>
</feature>
<evidence type="ECO:0000256" key="2">
    <source>
        <dbReference type="ARBA" id="ARBA00008664"/>
    </source>
</evidence>
<dbReference type="PANTHER" id="PTHR43856:SF1">
    <property type="entry name" value="MITOCHONDRIAL CARDIOLIPIN HYDROLASE"/>
    <property type="match status" value="1"/>
</dbReference>
<dbReference type="Gene3D" id="3.30.870.10">
    <property type="entry name" value="Endonuclease Chain A"/>
    <property type="match status" value="2"/>
</dbReference>
<feature type="region of interest" description="Disordered" evidence="7">
    <location>
        <begin position="384"/>
        <end position="405"/>
    </location>
</feature>
<reference evidence="9 10" key="1">
    <citation type="journal article" date="2018" name="J. Microbiol.">
        <title>Baekduia soli gen. nov., sp. nov., a novel bacterium isolated from the soil of Baekdu Mountain and proposal of a novel family name, Baekduiaceae fam. nov.</title>
        <authorList>
            <person name="An D.S."/>
            <person name="Siddiqi M.Z."/>
            <person name="Kim K.H."/>
            <person name="Yu H.S."/>
            <person name="Im W.T."/>
        </authorList>
    </citation>
    <scope>NUCLEOTIDE SEQUENCE [LARGE SCALE GENOMIC DNA]</scope>
    <source>
        <strain evidence="9 10">BR7-21</strain>
    </source>
</reference>
<feature type="compositionally biased region" description="Low complexity" evidence="7">
    <location>
        <begin position="1"/>
        <end position="13"/>
    </location>
</feature>
<sequence length="405" mass="42544">MQGVVAHGAVGRRGAPGDRACKQVARPVASRPPMDGRDGPITLHTLTDGGQTAEAVAAHLIAFLGTAHTSLDIALYDVRLPGAVGDAVAGTVRSAAGRGVAVRIAYNVDGARRVPFPPPPRTRPDILAQLGVPLRGIGGEPDLMHHKYVVRDGTGVWTGSTNWTLDSWTREENVIVTVDSAAVAAAYARDFDDLWSRGRVEGSGERDAVAVSVGGTATVAPWFCPGRGEALAHRIAAVIGRARRRVRIASPVLTSGPVLGTLAEVCAERRVDVAGVCDWTQVLQVFDQWGANPASSWKAPLLAQVLEGAAFHGKRSTPYAPGTVHDYMHAKVTVADDVTFVGSFNLSRSGELNAENVLEIDDPGVAQHMADYIDAVRARYDDVTPPVAPSAVTGPPGASAPPRRA</sequence>
<feature type="compositionally biased region" description="Low complexity" evidence="7">
    <location>
        <begin position="394"/>
        <end position="405"/>
    </location>
</feature>
<evidence type="ECO:0000313" key="9">
    <source>
        <dbReference type="EMBL" id="QEC47632.1"/>
    </source>
</evidence>
<evidence type="ECO:0000256" key="5">
    <source>
        <dbReference type="ARBA" id="ARBA00022963"/>
    </source>
</evidence>
<dbReference type="GO" id="GO:0016042">
    <property type="term" value="P:lipid catabolic process"/>
    <property type="evidence" value="ECO:0007669"/>
    <property type="project" value="UniProtKB-KW"/>
</dbReference>
<dbReference type="InterPro" id="IPR051406">
    <property type="entry name" value="PLD_domain"/>
</dbReference>
<dbReference type="PROSITE" id="PS50035">
    <property type="entry name" value="PLD"/>
    <property type="match status" value="2"/>
</dbReference>
<dbReference type="PANTHER" id="PTHR43856">
    <property type="entry name" value="CARDIOLIPIN HYDROLASE"/>
    <property type="match status" value="1"/>
</dbReference>
<dbReference type="Pfam" id="PF13091">
    <property type="entry name" value="PLDc_2"/>
    <property type="match status" value="2"/>
</dbReference>
<dbReference type="GO" id="GO:0006793">
    <property type="term" value="P:phosphorus metabolic process"/>
    <property type="evidence" value="ECO:0007669"/>
    <property type="project" value="UniProtKB-ARBA"/>
</dbReference>
<dbReference type="SUPFAM" id="SSF56024">
    <property type="entry name" value="Phospholipase D/nuclease"/>
    <property type="match status" value="2"/>
</dbReference>